<evidence type="ECO:0000313" key="13">
    <source>
        <dbReference type="EnsemblMetazoa" id="BGLB035778-PA"/>
    </source>
</evidence>
<dbReference type="EnsemblMetazoa" id="BGLB035778-RA">
    <property type="protein sequence ID" value="BGLB035778-PA"/>
    <property type="gene ID" value="BGLB035778"/>
</dbReference>
<reference evidence="13" key="1">
    <citation type="submission" date="2020-05" db="UniProtKB">
        <authorList>
            <consortium name="EnsemblMetazoa"/>
        </authorList>
    </citation>
    <scope>IDENTIFICATION</scope>
    <source>
        <strain evidence="13">BB02</strain>
    </source>
</reference>
<evidence type="ECO:0000256" key="5">
    <source>
        <dbReference type="ARBA" id="ARBA00022692"/>
    </source>
</evidence>
<dbReference type="GO" id="GO:0005743">
    <property type="term" value="C:mitochondrial inner membrane"/>
    <property type="evidence" value="ECO:0007669"/>
    <property type="project" value="UniProtKB-SubCell"/>
</dbReference>
<evidence type="ECO:0000256" key="9">
    <source>
        <dbReference type="ARBA" id="ARBA00023128"/>
    </source>
</evidence>
<feature type="transmembrane region" description="Helical" evidence="12">
    <location>
        <begin position="53"/>
        <end position="72"/>
    </location>
</feature>
<dbReference type="Gene3D" id="4.10.49.10">
    <property type="entry name" value="Cytochrome c oxidase subunit VIIc"/>
    <property type="match status" value="1"/>
</dbReference>
<protein>
    <recommendedName>
        <fullName evidence="4">Cytochrome c oxidase subunit 7C, mitochondrial</fullName>
    </recommendedName>
    <alternativeName>
        <fullName evidence="11">Cytochrome c oxidase polypeptide VIIc</fullName>
    </alternativeName>
</protein>
<evidence type="ECO:0000256" key="7">
    <source>
        <dbReference type="ARBA" id="ARBA00022946"/>
    </source>
</evidence>
<keyword evidence="5 12" id="KW-0812">Transmembrane</keyword>
<dbReference type="UniPathway" id="UPA00705"/>
<dbReference type="AlphaFoldDB" id="A0A2C9LWE5"/>
<evidence type="ECO:0000256" key="12">
    <source>
        <dbReference type="SAM" id="Phobius"/>
    </source>
</evidence>
<dbReference type="SUPFAM" id="SSF81427">
    <property type="entry name" value="Mitochondrial cytochrome c oxidase subunit VIIc (aka VIIIa)"/>
    <property type="match status" value="1"/>
</dbReference>
<dbReference type="InterPro" id="IPR036636">
    <property type="entry name" value="COX7C/Cox8_sf"/>
</dbReference>
<proteinExistence type="inferred from homology"/>
<evidence type="ECO:0000313" key="14">
    <source>
        <dbReference type="Proteomes" id="UP000076420"/>
    </source>
</evidence>
<gene>
    <name evidence="13" type="primary">106062120</name>
</gene>
<dbReference type="FunFam" id="4.10.49.10:FF:000001">
    <property type="entry name" value="Cytochrome c oxidase subunit 7C"/>
    <property type="match status" value="1"/>
</dbReference>
<dbReference type="Pfam" id="PF02935">
    <property type="entry name" value="COX7C"/>
    <property type="match status" value="1"/>
</dbReference>
<dbReference type="CDD" id="cd00929">
    <property type="entry name" value="Cyt_c_Oxidase_VIIc"/>
    <property type="match status" value="1"/>
</dbReference>
<keyword evidence="7" id="KW-0809">Transit peptide</keyword>
<evidence type="ECO:0000256" key="11">
    <source>
        <dbReference type="ARBA" id="ARBA00031140"/>
    </source>
</evidence>
<evidence type="ECO:0000256" key="4">
    <source>
        <dbReference type="ARBA" id="ARBA00017004"/>
    </source>
</evidence>
<dbReference type="PANTHER" id="PTHR13313:SF0">
    <property type="entry name" value="CYTOCHROME C OXIDASE SUBUNIT 7C, MITOCHONDRIAL"/>
    <property type="match status" value="1"/>
</dbReference>
<dbReference type="GO" id="GO:0045277">
    <property type="term" value="C:respiratory chain complex IV"/>
    <property type="evidence" value="ECO:0007669"/>
    <property type="project" value="InterPro"/>
</dbReference>
<sequence length="111" mass="12130">MLYCKCAMAAALRALSSSARKFSCSAVKQSQIIQQEGIPGSNLPFDIHNKKKLTAVFILYFSSGLTLPLLILRHTLLQKYSSPNAISKPTSTTIKPLYDGDEAELENGVII</sequence>
<dbReference type="OrthoDB" id="9974841at2759"/>
<evidence type="ECO:0000256" key="3">
    <source>
        <dbReference type="ARBA" id="ARBA00010514"/>
    </source>
</evidence>
<keyword evidence="10 12" id="KW-0472">Membrane</keyword>
<keyword evidence="6" id="KW-0999">Mitochondrion inner membrane</keyword>
<dbReference type="PANTHER" id="PTHR13313">
    <property type="entry name" value="CYTOCHROME C OXIDASE SUBUNIT VIIC"/>
    <property type="match status" value="1"/>
</dbReference>
<comment type="subcellular location">
    <subcellularLocation>
        <location evidence="1">Mitochondrion inner membrane</location>
        <topology evidence="1">Single-pass membrane protein</topology>
    </subcellularLocation>
</comment>
<dbReference type="VEuPathDB" id="VectorBase:BGLAX_040146"/>
<comment type="similarity">
    <text evidence="3">Belongs to the cytochrome c oxidase VIIc family.</text>
</comment>
<evidence type="ECO:0000256" key="2">
    <source>
        <dbReference type="ARBA" id="ARBA00004673"/>
    </source>
</evidence>
<dbReference type="InterPro" id="IPR004202">
    <property type="entry name" value="COX7C/Cox8"/>
</dbReference>
<keyword evidence="9" id="KW-0496">Mitochondrion</keyword>
<organism evidence="13 14">
    <name type="scientific">Biomphalaria glabrata</name>
    <name type="common">Bloodfluke planorb</name>
    <name type="synonym">Freshwater snail</name>
    <dbReference type="NCBI Taxonomy" id="6526"/>
    <lineage>
        <taxon>Eukaryota</taxon>
        <taxon>Metazoa</taxon>
        <taxon>Spiralia</taxon>
        <taxon>Lophotrochozoa</taxon>
        <taxon>Mollusca</taxon>
        <taxon>Gastropoda</taxon>
        <taxon>Heterobranchia</taxon>
        <taxon>Euthyneura</taxon>
        <taxon>Panpulmonata</taxon>
        <taxon>Hygrophila</taxon>
        <taxon>Lymnaeoidea</taxon>
        <taxon>Planorbidae</taxon>
        <taxon>Biomphalaria</taxon>
    </lineage>
</organism>
<keyword evidence="8 12" id="KW-1133">Transmembrane helix</keyword>
<dbReference type="STRING" id="6526.A0A2C9LWE5"/>
<dbReference type="KEGG" id="bgt:106062120"/>
<dbReference type="Proteomes" id="UP000076420">
    <property type="component" value="Unassembled WGS sequence"/>
</dbReference>
<name>A0A2C9LWE5_BIOGL</name>
<dbReference type="GO" id="GO:0006123">
    <property type="term" value="P:mitochondrial electron transport, cytochrome c to oxygen"/>
    <property type="evidence" value="ECO:0007669"/>
    <property type="project" value="InterPro"/>
</dbReference>
<comment type="pathway">
    <text evidence="2">Energy metabolism; oxidative phosphorylation.</text>
</comment>
<accession>A0A2C9LWE5</accession>
<evidence type="ECO:0000256" key="8">
    <source>
        <dbReference type="ARBA" id="ARBA00022989"/>
    </source>
</evidence>
<evidence type="ECO:0000256" key="10">
    <source>
        <dbReference type="ARBA" id="ARBA00023136"/>
    </source>
</evidence>
<dbReference type="VEuPathDB" id="VectorBase:BGLB035778"/>
<evidence type="ECO:0000256" key="6">
    <source>
        <dbReference type="ARBA" id="ARBA00022792"/>
    </source>
</evidence>
<evidence type="ECO:0000256" key="1">
    <source>
        <dbReference type="ARBA" id="ARBA00004434"/>
    </source>
</evidence>